<reference evidence="2" key="1">
    <citation type="journal article" date="2020" name="BMC Genomics">
        <title>Correction to: Identification and distribution of gene clusters required for synthesis of sphingolipid metabolism inhibitors in diverse species of the filamentous fungus Fusarium.</title>
        <authorList>
            <person name="Kim H.S."/>
            <person name="Lohmar J.M."/>
            <person name="Busman M."/>
            <person name="Brown D.W."/>
            <person name="Naumann T.A."/>
            <person name="Divon H.H."/>
            <person name="Lysoe E."/>
            <person name="Uhlig S."/>
            <person name="Proctor R.H."/>
        </authorList>
    </citation>
    <scope>NUCLEOTIDE SEQUENCE</scope>
    <source>
        <strain evidence="2">NRRL 22465</strain>
    </source>
</reference>
<sequence length="229" mass="25697">MPSRSMTGDYWIDPLLSHWVPISRQIRCNSKASQQTTPTSHLTAFRQPLQAGTLPYRATGSFTNSVGGPFCQKPNSCRESRQHEAVHPAGPELPETWNTMPSALALALALAAAVAAAAAAAVPFWARVEATVPQLFPIGLSAMPLSEIFWKRATLPRRFHDTSRFHTPIHHFDFDQGQPTGFLDYPNSHRQFNLAQGPRTRFWITMRALCPWVRRHTRKIRRDGDQGCS</sequence>
<dbReference type="Proteomes" id="UP000635477">
    <property type="component" value="Unassembled WGS sequence"/>
</dbReference>
<keyword evidence="3" id="KW-1185">Reference proteome</keyword>
<evidence type="ECO:0000313" key="3">
    <source>
        <dbReference type="Proteomes" id="UP000635477"/>
    </source>
</evidence>
<dbReference type="AlphaFoldDB" id="A0A8H4XFN3"/>
<keyword evidence="1" id="KW-1133">Transmembrane helix</keyword>
<comment type="caution">
    <text evidence="2">The sequence shown here is derived from an EMBL/GenBank/DDBJ whole genome shotgun (WGS) entry which is preliminary data.</text>
</comment>
<name>A0A8H4XFN3_9HYPO</name>
<feature type="transmembrane region" description="Helical" evidence="1">
    <location>
        <begin position="103"/>
        <end position="126"/>
    </location>
</feature>
<proteinExistence type="predicted"/>
<gene>
    <name evidence="2" type="ORF">FZEAL_9613</name>
</gene>
<dbReference type="EMBL" id="JABEYC010000920">
    <property type="protein sequence ID" value="KAF4972364.1"/>
    <property type="molecule type" value="Genomic_DNA"/>
</dbReference>
<evidence type="ECO:0000256" key="1">
    <source>
        <dbReference type="SAM" id="Phobius"/>
    </source>
</evidence>
<accession>A0A8H4XFN3</accession>
<keyword evidence="1" id="KW-0472">Membrane</keyword>
<protein>
    <submittedName>
        <fullName evidence="2">Uncharacterized protein</fullName>
    </submittedName>
</protein>
<evidence type="ECO:0000313" key="2">
    <source>
        <dbReference type="EMBL" id="KAF4972364.1"/>
    </source>
</evidence>
<keyword evidence="1" id="KW-0812">Transmembrane</keyword>
<organism evidence="2 3">
    <name type="scientific">Fusarium zealandicum</name>
    <dbReference type="NCBI Taxonomy" id="1053134"/>
    <lineage>
        <taxon>Eukaryota</taxon>
        <taxon>Fungi</taxon>
        <taxon>Dikarya</taxon>
        <taxon>Ascomycota</taxon>
        <taxon>Pezizomycotina</taxon>
        <taxon>Sordariomycetes</taxon>
        <taxon>Hypocreomycetidae</taxon>
        <taxon>Hypocreales</taxon>
        <taxon>Nectriaceae</taxon>
        <taxon>Fusarium</taxon>
        <taxon>Fusarium staphyleae species complex</taxon>
    </lineage>
</organism>
<reference evidence="2" key="2">
    <citation type="submission" date="2020-05" db="EMBL/GenBank/DDBJ databases">
        <authorList>
            <person name="Kim H.-S."/>
            <person name="Proctor R.H."/>
            <person name="Brown D.W."/>
        </authorList>
    </citation>
    <scope>NUCLEOTIDE SEQUENCE</scope>
    <source>
        <strain evidence="2">NRRL 22465</strain>
    </source>
</reference>